<gene>
    <name evidence="1" type="ORF">DFR70_12725</name>
</gene>
<comment type="caution">
    <text evidence="1">The sequence shown here is derived from an EMBL/GenBank/DDBJ whole genome shotgun (WGS) entry which is preliminary data.</text>
</comment>
<dbReference type="AlphaFoldDB" id="A0A318JS48"/>
<sequence>MTESVEHKFLSECVAQALSEMAKTRLYAYVEAERRKCDFACELDRDWSRPLVGQTLWSHIEGVDKDIRTILLNSEAEICVYVA</sequence>
<proteinExistence type="predicted"/>
<dbReference type="OrthoDB" id="4067142at2"/>
<accession>A0A318JS48</accession>
<name>A0A318JS48_9NOCA</name>
<dbReference type="EMBL" id="QJKF01000027">
    <property type="protein sequence ID" value="PXX53414.1"/>
    <property type="molecule type" value="Genomic_DNA"/>
</dbReference>
<dbReference type="Proteomes" id="UP000247569">
    <property type="component" value="Unassembled WGS sequence"/>
</dbReference>
<organism evidence="1 2">
    <name type="scientific">Nocardia tenerifensis</name>
    <dbReference type="NCBI Taxonomy" id="228006"/>
    <lineage>
        <taxon>Bacteria</taxon>
        <taxon>Bacillati</taxon>
        <taxon>Actinomycetota</taxon>
        <taxon>Actinomycetes</taxon>
        <taxon>Mycobacteriales</taxon>
        <taxon>Nocardiaceae</taxon>
        <taxon>Nocardia</taxon>
    </lineage>
</organism>
<dbReference type="RefSeq" id="WP_146251430.1">
    <property type="nucleotide sequence ID" value="NZ_QJKF01000027.1"/>
</dbReference>
<evidence type="ECO:0000313" key="2">
    <source>
        <dbReference type="Proteomes" id="UP000247569"/>
    </source>
</evidence>
<evidence type="ECO:0000313" key="1">
    <source>
        <dbReference type="EMBL" id="PXX53414.1"/>
    </source>
</evidence>
<reference evidence="1 2" key="1">
    <citation type="submission" date="2018-05" db="EMBL/GenBank/DDBJ databases">
        <title>Genomic Encyclopedia of Type Strains, Phase IV (KMG-IV): sequencing the most valuable type-strain genomes for metagenomic binning, comparative biology and taxonomic classification.</title>
        <authorList>
            <person name="Goeker M."/>
        </authorList>
    </citation>
    <scope>NUCLEOTIDE SEQUENCE [LARGE SCALE GENOMIC DNA]</scope>
    <source>
        <strain evidence="1 2">DSM 44704</strain>
    </source>
</reference>
<keyword evidence="2" id="KW-1185">Reference proteome</keyword>
<protein>
    <submittedName>
        <fullName evidence="1">Uncharacterized protein</fullName>
    </submittedName>
</protein>